<dbReference type="GO" id="GO:0002080">
    <property type="term" value="C:acrosomal membrane"/>
    <property type="evidence" value="ECO:0007669"/>
    <property type="project" value="TreeGrafter"/>
</dbReference>
<dbReference type="GO" id="GO:0001675">
    <property type="term" value="P:acrosome assembly"/>
    <property type="evidence" value="ECO:0007669"/>
    <property type="project" value="TreeGrafter"/>
</dbReference>
<dbReference type="Gene3D" id="1.20.5.1160">
    <property type="entry name" value="Vasodilator-stimulated phosphoprotein"/>
    <property type="match status" value="1"/>
</dbReference>
<dbReference type="InterPro" id="IPR051176">
    <property type="entry name" value="Cent_Immune-Sig_Mod"/>
</dbReference>
<reference evidence="3 4" key="1">
    <citation type="journal article" date="2019" name="Sci. Data">
        <title>Hybrid genome assembly and annotation of Danionella translucida.</title>
        <authorList>
            <person name="Kadobianskyi M."/>
            <person name="Schulze L."/>
            <person name="Schuelke M."/>
            <person name="Judkewitz B."/>
        </authorList>
    </citation>
    <scope>NUCLEOTIDE SEQUENCE [LARGE SCALE GENOMIC DNA]</scope>
    <source>
        <strain evidence="3 4">Bolton</strain>
    </source>
</reference>
<evidence type="ECO:0000313" key="3">
    <source>
        <dbReference type="EMBL" id="TRY85924.1"/>
    </source>
</evidence>
<name>A0A553Q7L7_9TELE</name>
<feature type="coiled-coil region" evidence="1">
    <location>
        <begin position="302"/>
        <end position="350"/>
    </location>
</feature>
<evidence type="ECO:0008006" key="5">
    <source>
        <dbReference type="Google" id="ProtNLM"/>
    </source>
</evidence>
<keyword evidence="4" id="KW-1185">Reference proteome</keyword>
<dbReference type="AlphaFoldDB" id="A0A553Q7L7"/>
<evidence type="ECO:0000256" key="2">
    <source>
        <dbReference type="SAM" id="MobiDB-lite"/>
    </source>
</evidence>
<protein>
    <recommendedName>
        <fullName evidence="5">Coiled-coil domain-containing protein 136</fullName>
    </recommendedName>
</protein>
<dbReference type="PANTHER" id="PTHR15715">
    <property type="entry name" value="CENTROSOMAL PROTEIN OF 170 KDA"/>
    <property type="match status" value="1"/>
</dbReference>
<dbReference type="OrthoDB" id="9948923at2759"/>
<dbReference type="GO" id="GO:0007338">
    <property type="term" value="P:single fertilization"/>
    <property type="evidence" value="ECO:0007669"/>
    <property type="project" value="TreeGrafter"/>
</dbReference>
<dbReference type="Proteomes" id="UP000316079">
    <property type="component" value="Unassembled WGS sequence"/>
</dbReference>
<proteinExistence type="predicted"/>
<sequence length="384" mass="44345">MEPDRVIRGHSSGLEMSSEKEREALEEAGDEEKEVKEEKIKGMKEFLNEELELEELRAQMLQLLLELEEAQDTVQKHEENFLELQGLLEEERLASAHQAEAFTRQIQHLQAQLRSVQTEIDTADEEKEGELLVAREELRAAEEAAAERENDIASLQEELCRLRAEISRLEDTGQEYELEMVTLRAEIEMKSQSRLQQRKEGDVGQLLEECKSLKEQCQMLQEENSRLNHRLQLLQKRSSGGSCVPLKEEEDETEASQTSISQMNCRLVDAGIQKNISFEGRPVTPSSWTGGFSEIFSLRDQLKQTEEVATHMQTECDGLRNELQNMREMYETSQKERAELELELLRFREEVERTTDGKEVDLSHRSLAILECKQSLQTKLFTKS</sequence>
<accession>A0A553Q7L7</accession>
<dbReference type="EMBL" id="SRMA01026256">
    <property type="protein sequence ID" value="TRY85924.1"/>
    <property type="molecule type" value="Genomic_DNA"/>
</dbReference>
<dbReference type="PANTHER" id="PTHR15715:SF26">
    <property type="entry name" value="COILED-COIL DOMAIN-CONTAINING PROTEIN 136"/>
    <property type="match status" value="1"/>
</dbReference>
<feature type="region of interest" description="Disordered" evidence="2">
    <location>
        <begin position="1"/>
        <end position="37"/>
    </location>
</feature>
<keyword evidence="1" id="KW-0175">Coiled coil</keyword>
<comment type="caution">
    <text evidence="3">The sequence shown here is derived from an EMBL/GenBank/DDBJ whole genome shotgun (WGS) entry which is preliminary data.</text>
</comment>
<organism evidence="3 4">
    <name type="scientific">Danionella cerebrum</name>
    <dbReference type="NCBI Taxonomy" id="2873325"/>
    <lineage>
        <taxon>Eukaryota</taxon>
        <taxon>Metazoa</taxon>
        <taxon>Chordata</taxon>
        <taxon>Craniata</taxon>
        <taxon>Vertebrata</taxon>
        <taxon>Euteleostomi</taxon>
        <taxon>Actinopterygii</taxon>
        <taxon>Neopterygii</taxon>
        <taxon>Teleostei</taxon>
        <taxon>Ostariophysi</taxon>
        <taxon>Cypriniformes</taxon>
        <taxon>Danionidae</taxon>
        <taxon>Danioninae</taxon>
        <taxon>Danionella</taxon>
    </lineage>
</organism>
<gene>
    <name evidence="3" type="ORF">DNTS_011935</name>
</gene>
<evidence type="ECO:0000256" key="1">
    <source>
        <dbReference type="SAM" id="Coils"/>
    </source>
</evidence>
<evidence type="ECO:0000313" key="4">
    <source>
        <dbReference type="Proteomes" id="UP000316079"/>
    </source>
</evidence>